<evidence type="ECO:0000256" key="8">
    <source>
        <dbReference type="ARBA" id="ARBA00023180"/>
    </source>
</evidence>
<dbReference type="InterPro" id="IPR032675">
    <property type="entry name" value="LRR_dom_sf"/>
</dbReference>
<feature type="region of interest" description="Disordered" evidence="9">
    <location>
        <begin position="272"/>
        <end position="291"/>
    </location>
</feature>
<dbReference type="GO" id="GO:0004672">
    <property type="term" value="F:protein kinase activity"/>
    <property type="evidence" value="ECO:0000318"/>
    <property type="project" value="GO_Central"/>
</dbReference>
<sequence>MSSLIFLLFIFVSHSLSLNNELDTLMLIKDSLDPENHVLLSWNNHSDPCSGTFDGVACNEQGLVTNISLQGKGLSGEIPSVIGKLKSLTGLYLHFNALNGILPKEIAGLTQLSDLYLNVNNLSGFIPHEIGNMSNLQVLQLCHNELNGSIPTELGKLKRLSVLALQYNHLSGAIPASLGELETLERLDLSFNTLLGPIPVTLANAPKLETLDIRNNSLSGSVPTDLKRLKEGFQYFNNHGLCGTGFAHLDSCQIVSNSDPVRPEPYDPSNISTIEFPTTPEPTSKNCGNSGCRRRSDSSTIGLVFAVIGVVSVSALTGLFLILRHRRLKQKIGNTVEISDNRLSTDKIKEVYRKKASPLINLEYSSGWDPLSKDLGSYSQEFLQSFMFNLEEVDRATQCFSEMNLLAKNNISSNYRGILRDGSIVVIKCIPKTSCKSDETEFLNGLKILTSLKHENLVRLRGFCCSKSRGECFLVYDFVSNGRLSKYLDVQRESAEVLEWSTRVSIIHGIAKGIFYLHGKKGRKHSLVHQSISAEKVLLDSRYKSLLADSGLHKLLADDVVFSTLKASAAMGYLAPEYTTTGRFTEKSDVYAFGMIVFQILTGKHDITQLSRQCVETGTLKDIIDENLEGKFLESEAEKLARLALVCTDESPHLRPTMENVMLELSHKW</sequence>
<evidence type="ECO:0000259" key="12">
    <source>
        <dbReference type="PROSITE" id="PS50011"/>
    </source>
</evidence>
<evidence type="ECO:0000256" key="4">
    <source>
        <dbReference type="ARBA" id="ARBA00022729"/>
    </source>
</evidence>
<reference evidence="14" key="4">
    <citation type="journal article" date="2018" name="Nat. Plants">
        <title>Whole-genome landscape of Medicago truncatula symbiotic genes.</title>
        <authorList>
            <person name="Pecrix Y."/>
            <person name="Gamas P."/>
            <person name="Carrere S."/>
        </authorList>
    </citation>
    <scope>NUCLEOTIDE SEQUENCE</scope>
    <source>
        <tissue evidence="14">Leaves</tissue>
    </source>
</reference>
<keyword evidence="3 10" id="KW-0812">Transmembrane</keyword>
<dbReference type="AlphaFoldDB" id="A0A072TZI0"/>
<evidence type="ECO:0000256" key="9">
    <source>
        <dbReference type="SAM" id="MobiDB-lite"/>
    </source>
</evidence>
<dbReference type="KEGG" id="mtr:25498062"/>
<reference evidence="13 16" key="2">
    <citation type="journal article" date="2014" name="BMC Genomics">
        <title>An improved genome release (version Mt4.0) for the model legume Medicago truncatula.</title>
        <authorList>
            <person name="Tang H."/>
            <person name="Krishnakumar V."/>
            <person name="Bidwell S."/>
            <person name="Rosen B."/>
            <person name="Chan A."/>
            <person name="Zhou S."/>
            <person name="Gentzbittel L."/>
            <person name="Childs K.L."/>
            <person name="Yandell M."/>
            <person name="Gundlach H."/>
            <person name="Mayer K.F."/>
            <person name="Schwartz D.C."/>
            <person name="Town C.D."/>
        </authorList>
    </citation>
    <scope>GENOME REANNOTATION</scope>
    <source>
        <strain evidence="13">A17</strain>
        <strain evidence="15 16">cv. Jemalong A17</strain>
    </source>
</reference>
<dbReference type="Proteomes" id="UP000002051">
    <property type="component" value="Unassembled WGS sequence"/>
</dbReference>
<keyword evidence="13" id="KW-0675">Receptor</keyword>
<proteinExistence type="predicted"/>
<keyword evidence="13" id="KW-0418">Kinase</keyword>
<gene>
    <name evidence="15" type="primary">25498062</name>
    <name evidence="13" type="ordered locus">MTR_7g038690</name>
    <name evidence="14" type="ORF">MtrunA17_Chr7g0229941</name>
</gene>
<organism evidence="13 16">
    <name type="scientific">Medicago truncatula</name>
    <name type="common">Barrel medic</name>
    <name type="synonym">Medicago tribuloides</name>
    <dbReference type="NCBI Taxonomy" id="3880"/>
    <lineage>
        <taxon>Eukaryota</taxon>
        <taxon>Viridiplantae</taxon>
        <taxon>Streptophyta</taxon>
        <taxon>Embryophyta</taxon>
        <taxon>Tracheophyta</taxon>
        <taxon>Spermatophyta</taxon>
        <taxon>Magnoliopsida</taxon>
        <taxon>eudicotyledons</taxon>
        <taxon>Gunneridae</taxon>
        <taxon>Pentapetalae</taxon>
        <taxon>rosids</taxon>
        <taxon>fabids</taxon>
        <taxon>Fabales</taxon>
        <taxon>Fabaceae</taxon>
        <taxon>Papilionoideae</taxon>
        <taxon>50 kb inversion clade</taxon>
        <taxon>NPAAA clade</taxon>
        <taxon>Hologalegina</taxon>
        <taxon>IRL clade</taxon>
        <taxon>Trifolieae</taxon>
        <taxon>Medicago</taxon>
    </lineage>
</organism>
<feature type="transmembrane region" description="Helical" evidence="10">
    <location>
        <begin position="301"/>
        <end position="323"/>
    </location>
</feature>
<dbReference type="Gramene" id="rna39648">
    <property type="protein sequence ID" value="RHN45360.1"/>
    <property type="gene ID" value="gene39648"/>
</dbReference>
<keyword evidence="7 10" id="KW-0472">Membrane</keyword>
<dbReference type="Gene3D" id="1.10.510.10">
    <property type="entry name" value="Transferase(Phosphotransferase) domain 1"/>
    <property type="match status" value="1"/>
</dbReference>
<dbReference type="GO" id="GO:0004674">
    <property type="term" value="F:protein serine/threonine kinase activity"/>
    <property type="evidence" value="ECO:0007669"/>
    <property type="project" value="UniProtKB-EC"/>
</dbReference>
<dbReference type="InterPro" id="IPR001245">
    <property type="entry name" value="Ser-Thr/Tyr_kinase_cat_dom"/>
</dbReference>
<dbReference type="InterPro" id="IPR050647">
    <property type="entry name" value="Plant_LRR-RLKs"/>
</dbReference>
<keyword evidence="2" id="KW-0433">Leucine-rich repeat</keyword>
<dbReference type="Gene3D" id="3.80.10.10">
    <property type="entry name" value="Ribonuclease Inhibitor"/>
    <property type="match status" value="2"/>
</dbReference>
<evidence type="ECO:0000313" key="16">
    <source>
        <dbReference type="Proteomes" id="UP000002051"/>
    </source>
</evidence>
<keyword evidence="16" id="KW-1185">Reference proteome</keyword>
<comment type="subcellular location">
    <subcellularLocation>
        <location evidence="1">Membrane</location>
        <topology evidence="1">Single-pass membrane protein</topology>
    </subcellularLocation>
</comment>
<dbReference type="InterPro" id="IPR000719">
    <property type="entry name" value="Prot_kinase_dom"/>
</dbReference>
<evidence type="ECO:0000256" key="10">
    <source>
        <dbReference type="SAM" id="Phobius"/>
    </source>
</evidence>
<dbReference type="EMBL" id="PSQE01000007">
    <property type="protein sequence ID" value="RHN45360.1"/>
    <property type="molecule type" value="Genomic_DNA"/>
</dbReference>
<keyword evidence="5" id="KW-0677">Repeat</keyword>
<dbReference type="FunFam" id="3.80.10.10:FF:000129">
    <property type="entry name" value="Leucine-rich repeat receptor-like kinase"/>
    <property type="match status" value="1"/>
</dbReference>
<dbReference type="PANTHER" id="PTHR48056:SF37">
    <property type="entry name" value="PROTEIN KINASE DOMAIN-CONTAINING PROTEIN"/>
    <property type="match status" value="1"/>
</dbReference>
<evidence type="ECO:0000256" key="5">
    <source>
        <dbReference type="ARBA" id="ARBA00022737"/>
    </source>
</evidence>
<evidence type="ECO:0000256" key="3">
    <source>
        <dbReference type="ARBA" id="ARBA00022692"/>
    </source>
</evidence>
<feature type="domain" description="Protein kinase" evidence="12">
    <location>
        <begin position="400"/>
        <end position="669"/>
    </location>
</feature>
<dbReference type="InterPro" id="IPR011009">
    <property type="entry name" value="Kinase-like_dom_sf"/>
</dbReference>
<keyword evidence="6 10" id="KW-1133">Transmembrane helix</keyword>
<evidence type="ECO:0000256" key="1">
    <source>
        <dbReference type="ARBA" id="ARBA00004167"/>
    </source>
</evidence>
<dbReference type="GO" id="GO:0016020">
    <property type="term" value="C:membrane"/>
    <property type="evidence" value="ECO:0007669"/>
    <property type="project" value="UniProtKB-SubCell"/>
</dbReference>
<keyword evidence="14" id="KW-0808">Transferase</keyword>
<name>A0A072TZI0_MEDTR</name>
<dbReference type="SUPFAM" id="SSF52058">
    <property type="entry name" value="L domain-like"/>
    <property type="match status" value="1"/>
</dbReference>
<dbReference type="Pfam" id="PF23598">
    <property type="entry name" value="LRR_14"/>
    <property type="match status" value="1"/>
</dbReference>
<feature type="compositionally biased region" description="Polar residues" evidence="9">
    <location>
        <begin position="272"/>
        <end position="289"/>
    </location>
</feature>
<dbReference type="EMBL" id="CM001223">
    <property type="protein sequence ID" value="KEH22283.1"/>
    <property type="molecule type" value="Genomic_DNA"/>
</dbReference>
<evidence type="ECO:0000256" key="7">
    <source>
        <dbReference type="ARBA" id="ARBA00023136"/>
    </source>
</evidence>
<evidence type="ECO:0000313" key="14">
    <source>
        <dbReference type="EMBL" id="RHN45360.1"/>
    </source>
</evidence>
<keyword evidence="8" id="KW-0325">Glycoprotein</keyword>
<evidence type="ECO:0000256" key="11">
    <source>
        <dbReference type="SAM" id="SignalP"/>
    </source>
</evidence>
<reference evidence="15" key="3">
    <citation type="submission" date="2015-04" db="UniProtKB">
        <authorList>
            <consortium name="EnsemblPlants"/>
        </authorList>
    </citation>
    <scope>IDENTIFICATION</scope>
    <source>
        <strain evidence="15">cv. Jemalong A17</strain>
    </source>
</reference>
<dbReference type="PROSITE" id="PS50011">
    <property type="entry name" value="PROTEIN_KINASE_DOM"/>
    <property type="match status" value="1"/>
</dbReference>
<feature type="chain" id="PRO_5014499150" evidence="11">
    <location>
        <begin position="18"/>
        <end position="669"/>
    </location>
</feature>
<dbReference type="Proteomes" id="UP000265566">
    <property type="component" value="Chromosome 7"/>
</dbReference>
<keyword evidence="4 11" id="KW-0732">Signal</keyword>
<dbReference type="FunFam" id="3.30.200.20:FF:000371">
    <property type="entry name" value="Protein NSP-INTERACTING KINASE 2"/>
    <property type="match status" value="1"/>
</dbReference>
<dbReference type="Pfam" id="PF07714">
    <property type="entry name" value="PK_Tyr_Ser-Thr"/>
    <property type="match status" value="1"/>
</dbReference>
<dbReference type="FunFam" id="3.80.10.10:FF:000562">
    <property type="entry name" value="Protein NSP-INTERACTING KINASE 2"/>
    <property type="match status" value="1"/>
</dbReference>
<dbReference type="GO" id="GO:0005524">
    <property type="term" value="F:ATP binding"/>
    <property type="evidence" value="ECO:0007669"/>
    <property type="project" value="InterPro"/>
</dbReference>
<dbReference type="Pfam" id="PF08263">
    <property type="entry name" value="LRRNT_2"/>
    <property type="match status" value="1"/>
</dbReference>
<dbReference type="Gene3D" id="3.30.200.20">
    <property type="entry name" value="Phosphorylase Kinase, domain 1"/>
    <property type="match status" value="1"/>
</dbReference>
<dbReference type="HOGENOM" id="CLU_000288_92_6_1"/>
<protein>
    <submittedName>
        <fullName evidence="13">LRR receptor-like kinase</fullName>
    </submittedName>
</protein>
<dbReference type="GO" id="GO:0045088">
    <property type="term" value="P:regulation of innate immune response"/>
    <property type="evidence" value="ECO:0000318"/>
    <property type="project" value="GO_Central"/>
</dbReference>
<dbReference type="SUPFAM" id="SSF56112">
    <property type="entry name" value="Protein kinase-like (PK-like)"/>
    <property type="match status" value="1"/>
</dbReference>
<accession>A0A072TZI0</accession>
<evidence type="ECO:0000313" key="13">
    <source>
        <dbReference type="EMBL" id="KEH22283.1"/>
    </source>
</evidence>
<evidence type="ECO:0000256" key="2">
    <source>
        <dbReference type="ARBA" id="ARBA00022614"/>
    </source>
</evidence>
<dbReference type="OrthoDB" id="676979at2759"/>
<reference evidence="13 16" key="1">
    <citation type="journal article" date="2011" name="Nature">
        <title>The Medicago genome provides insight into the evolution of rhizobial symbioses.</title>
        <authorList>
            <person name="Young N.D."/>
            <person name="Debelle F."/>
            <person name="Oldroyd G.E."/>
            <person name="Geurts R."/>
            <person name="Cannon S.B."/>
            <person name="Udvardi M.K."/>
            <person name="Benedito V.A."/>
            <person name="Mayer K.F."/>
            <person name="Gouzy J."/>
            <person name="Schoof H."/>
            <person name="Van de Peer Y."/>
            <person name="Proost S."/>
            <person name="Cook D.R."/>
            <person name="Meyers B.C."/>
            <person name="Spannagl M."/>
            <person name="Cheung F."/>
            <person name="De Mita S."/>
            <person name="Krishnakumar V."/>
            <person name="Gundlach H."/>
            <person name="Zhou S."/>
            <person name="Mudge J."/>
            <person name="Bharti A.K."/>
            <person name="Murray J.D."/>
            <person name="Naoumkina M.A."/>
            <person name="Rosen B."/>
            <person name="Silverstein K.A."/>
            <person name="Tang H."/>
            <person name="Rombauts S."/>
            <person name="Zhao P.X."/>
            <person name="Zhou P."/>
            <person name="Barbe V."/>
            <person name="Bardou P."/>
            <person name="Bechner M."/>
            <person name="Bellec A."/>
            <person name="Berger A."/>
            <person name="Berges H."/>
            <person name="Bidwell S."/>
            <person name="Bisseling T."/>
            <person name="Choisne N."/>
            <person name="Couloux A."/>
            <person name="Denny R."/>
            <person name="Deshpande S."/>
            <person name="Dai X."/>
            <person name="Doyle J.J."/>
            <person name="Dudez A.M."/>
            <person name="Farmer A.D."/>
            <person name="Fouteau S."/>
            <person name="Franken C."/>
            <person name="Gibelin C."/>
            <person name="Gish J."/>
            <person name="Goldstein S."/>
            <person name="Gonzalez A.J."/>
            <person name="Green P.J."/>
            <person name="Hallab A."/>
            <person name="Hartog M."/>
            <person name="Hua A."/>
            <person name="Humphray S.J."/>
            <person name="Jeong D.H."/>
            <person name="Jing Y."/>
            <person name="Jocker A."/>
            <person name="Kenton S.M."/>
            <person name="Kim D.J."/>
            <person name="Klee K."/>
            <person name="Lai H."/>
            <person name="Lang C."/>
            <person name="Lin S."/>
            <person name="Macmil S.L."/>
            <person name="Magdelenat G."/>
            <person name="Matthews L."/>
            <person name="McCorrison J."/>
            <person name="Monaghan E.L."/>
            <person name="Mun J.H."/>
            <person name="Najar F.Z."/>
            <person name="Nicholson C."/>
            <person name="Noirot C."/>
            <person name="O'Bleness M."/>
            <person name="Paule C.R."/>
            <person name="Poulain J."/>
            <person name="Prion F."/>
            <person name="Qin B."/>
            <person name="Qu C."/>
            <person name="Retzel E.F."/>
            <person name="Riddle C."/>
            <person name="Sallet E."/>
            <person name="Samain S."/>
            <person name="Samson N."/>
            <person name="Sanders I."/>
            <person name="Saurat O."/>
            <person name="Scarpelli C."/>
            <person name="Schiex T."/>
            <person name="Segurens B."/>
            <person name="Severin A.J."/>
            <person name="Sherrier D.J."/>
            <person name="Shi R."/>
            <person name="Sims S."/>
            <person name="Singer S.R."/>
            <person name="Sinharoy S."/>
            <person name="Sterck L."/>
            <person name="Viollet A."/>
            <person name="Wang B.B."/>
            <person name="Wang K."/>
            <person name="Wang M."/>
            <person name="Wang X."/>
            <person name="Warfsmann J."/>
            <person name="Weissenbach J."/>
            <person name="White D.D."/>
            <person name="White J.D."/>
            <person name="Wiley G.B."/>
            <person name="Wincker P."/>
            <person name="Xing Y."/>
            <person name="Yang L."/>
            <person name="Yao Z."/>
            <person name="Ying F."/>
            <person name="Zhai J."/>
            <person name="Zhou L."/>
            <person name="Zuber A."/>
            <person name="Denarie J."/>
            <person name="Dixon R.A."/>
            <person name="May G.D."/>
            <person name="Schwartz D.C."/>
            <person name="Rogers J."/>
            <person name="Quetier F."/>
            <person name="Town C.D."/>
            <person name="Roe B.A."/>
        </authorList>
    </citation>
    <scope>NUCLEOTIDE SEQUENCE [LARGE SCALE GENOMIC DNA]</scope>
    <source>
        <strain evidence="13">A17</strain>
        <strain evidence="15 16">cv. Jemalong A17</strain>
    </source>
</reference>
<evidence type="ECO:0000256" key="6">
    <source>
        <dbReference type="ARBA" id="ARBA00022989"/>
    </source>
</evidence>
<dbReference type="InterPro" id="IPR013210">
    <property type="entry name" value="LRR_N_plant-typ"/>
</dbReference>
<evidence type="ECO:0000313" key="15">
    <source>
        <dbReference type="EnsemblPlants" id="KEH22283"/>
    </source>
</evidence>
<dbReference type="EnsemblPlants" id="KEH22283">
    <property type="protein sequence ID" value="KEH22283"/>
    <property type="gene ID" value="MTR_7g038690"/>
</dbReference>
<dbReference type="PANTHER" id="PTHR48056">
    <property type="entry name" value="LRR RECEPTOR-LIKE SERINE/THREONINE-PROTEIN KINASE-RELATED"/>
    <property type="match status" value="1"/>
</dbReference>
<feature type="signal peptide" evidence="11">
    <location>
        <begin position="1"/>
        <end position="17"/>
    </location>
</feature>
<dbReference type="InterPro" id="IPR055414">
    <property type="entry name" value="LRR_R13L4/SHOC2-like"/>
</dbReference>